<evidence type="ECO:0000313" key="2">
    <source>
        <dbReference type="EMBL" id="TDL79503.1"/>
    </source>
</evidence>
<dbReference type="OrthoDB" id="9787428at2"/>
<reference evidence="2 3" key="1">
    <citation type="submission" date="2019-03" db="EMBL/GenBank/DDBJ databases">
        <title>Primorskyibacter sp. SS33 isolated from sediments.</title>
        <authorList>
            <person name="Xunke S."/>
        </authorList>
    </citation>
    <scope>NUCLEOTIDE SEQUENCE [LARGE SCALE GENOMIC DNA]</scope>
    <source>
        <strain evidence="2 3">SS33</strain>
    </source>
</reference>
<dbReference type="SUPFAM" id="SSF55961">
    <property type="entry name" value="Bet v1-like"/>
    <property type="match status" value="1"/>
</dbReference>
<dbReference type="RefSeq" id="WP_133396807.1">
    <property type="nucleotide sequence ID" value="NZ_SNAA01000009.1"/>
</dbReference>
<dbReference type="Gene3D" id="3.30.530.20">
    <property type="match status" value="1"/>
</dbReference>
<dbReference type="InterPro" id="IPR023393">
    <property type="entry name" value="START-like_dom_sf"/>
</dbReference>
<dbReference type="InterPro" id="IPR010419">
    <property type="entry name" value="CO_DH_gsu"/>
</dbReference>
<name>A0A4R6AE63_9RHOB</name>
<accession>A0A4R6AE63</accession>
<gene>
    <name evidence="2" type="ORF">E2L08_09345</name>
</gene>
<comment type="caution">
    <text evidence="2">The sequence shown here is derived from an EMBL/GenBank/DDBJ whole genome shotgun (WGS) entry which is preliminary data.</text>
</comment>
<evidence type="ECO:0000313" key="3">
    <source>
        <dbReference type="Proteomes" id="UP000295701"/>
    </source>
</evidence>
<feature type="region of interest" description="Disordered" evidence="1">
    <location>
        <begin position="151"/>
        <end position="191"/>
    </location>
</feature>
<dbReference type="PANTHER" id="PTHR38588:SF1">
    <property type="entry name" value="BLL0334 PROTEIN"/>
    <property type="match status" value="1"/>
</dbReference>
<feature type="compositionally biased region" description="Basic and acidic residues" evidence="1">
    <location>
        <begin position="171"/>
        <end position="182"/>
    </location>
</feature>
<proteinExistence type="predicted"/>
<dbReference type="CDD" id="cd05018">
    <property type="entry name" value="CoxG"/>
    <property type="match status" value="1"/>
</dbReference>
<dbReference type="Proteomes" id="UP000295701">
    <property type="component" value="Unassembled WGS sequence"/>
</dbReference>
<dbReference type="EMBL" id="SNAA01000009">
    <property type="protein sequence ID" value="TDL79503.1"/>
    <property type="molecule type" value="Genomic_DNA"/>
</dbReference>
<dbReference type="AlphaFoldDB" id="A0A4R6AE63"/>
<protein>
    <submittedName>
        <fullName evidence="2">Carbon monoxide dehydrogenase</fullName>
    </submittedName>
</protein>
<dbReference type="Pfam" id="PF06240">
    <property type="entry name" value="COXG"/>
    <property type="match status" value="1"/>
</dbReference>
<evidence type="ECO:0000256" key="1">
    <source>
        <dbReference type="SAM" id="MobiDB-lite"/>
    </source>
</evidence>
<organism evidence="2 3">
    <name type="scientific">Palleronia sediminis</name>
    <dbReference type="NCBI Taxonomy" id="2547833"/>
    <lineage>
        <taxon>Bacteria</taxon>
        <taxon>Pseudomonadati</taxon>
        <taxon>Pseudomonadota</taxon>
        <taxon>Alphaproteobacteria</taxon>
        <taxon>Rhodobacterales</taxon>
        <taxon>Roseobacteraceae</taxon>
        <taxon>Palleronia</taxon>
    </lineage>
</organism>
<keyword evidence="3" id="KW-1185">Reference proteome</keyword>
<dbReference type="PANTHER" id="PTHR38588">
    <property type="entry name" value="BLL0334 PROTEIN"/>
    <property type="match status" value="1"/>
</dbReference>
<sequence length="191" mass="19675">MEMTGSNQIDADPDRVWAGLLDPEVLKSCIPGCTEMTGTVEDGYDAVVVQKVGPVKATFRGQIRIEDIDPPQSCTISGEGKGGAAGFAKGGAHIVLSAAEGGTRLDYTVDAKVGGKLAQLGGRIIDGFSKKMADQFFECFKDRLDAAAAGEAAGGDASNATQNTGDTGGDSGKDQEAGDGKRRWFGTRPAG</sequence>